<evidence type="ECO:0000256" key="5">
    <source>
        <dbReference type="ARBA" id="ARBA00024179"/>
    </source>
</evidence>
<evidence type="ECO:0000256" key="1">
    <source>
        <dbReference type="ARBA" id="ARBA00000500"/>
    </source>
</evidence>
<accession>A0AAP4BRU3</accession>
<dbReference type="NCBIfam" id="TIGR00685">
    <property type="entry name" value="T6PP"/>
    <property type="match status" value="1"/>
</dbReference>
<evidence type="ECO:0000256" key="6">
    <source>
        <dbReference type="RuleBase" id="RU361117"/>
    </source>
</evidence>
<evidence type="ECO:0000313" key="8">
    <source>
        <dbReference type="Proteomes" id="UP001226160"/>
    </source>
</evidence>
<organism evidence="7 8">
    <name type="scientific">Corynebacterium propinquum</name>
    <dbReference type="NCBI Taxonomy" id="43769"/>
    <lineage>
        <taxon>Bacteria</taxon>
        <taxon>Bacillati</taxon>
        <taxon>Actinomycetota</taxon>
        <taxon>Actinomycetes</taxon>
        <taxon>Mycobacteriales</taxon>
        <taxon>Corynebacteriaceae</taxon>
        <taxon>Corynebacterium</taxon>
    </lineage>
</organism>
<evidence type="ECO:0000256" key="4">
    <source>
        <dbReference type="ARBA" id="ARBA00022801"/>
    </source>
</evidence>
<dbReference type="EC" id="3.1.3.12" evidence="6"/>
<evidence type="ECO:0000256" key="3">
    <source>
        <dbReference type="ARBA" id="ARBA00008770"/>
    </source>
</evidence>
<dbReference type="AlphaFoldDB" id="A0AAP4BRU3"/>
<dbReference type="GO" id="GO:0046872">
    <property type="term" value="F:metal ion binding"/>
    <property type="evidence" value="ECO:0007669"/>
    <property type="project" value="UniProtKB-KW"/>
</dbReference>
<evidence type="ECO:0000313" key="7">
    <source>
        <dbReference type="EMBL" id="MDK4325197.1"/>
    </source>
</evidence>
<dbReference type="Proteomes" id="UP001226160">
    <property type="component" value="Unassembled WGS sequence"/>
</dbReference>
<sequence>MNTPDSSADPALSRHALASHPAFLAAVESARLLVVSDFDGTLAGFNPDPYAVRAHPDSVAALRELAEMPGTTVGVLSGRHVAGLQRVCPLPAPVMMVGSHGAEDRDGATVELTEAQRDFLFKIGAELEAIAAQHPGTYVENKPFQRVFHVAPLAAEDPDAAQEILARAHKVDARGFPVTPGKNLVEFSALETTKGTWLQREKQRVQADAVVFIGDDATDEHAFAVLSPDDVGIKVGAGDTCAGHRVTDIDEVAQVLQDLAARRGRYLG</sequence>
<dbReference type="SUPFAM" id="SSF56784">
    <property type="entry name" value="HAD-like"/>
    <property type="match status" value="1"/>
</dbReference>
<keyword evidence="4 6" id="KW-0378">Hydrolase</keyword>
<comment type="similarity">
    <text evidence="3 6">Belongs to the trehalose phosphatase family.</text>
</comment>
<comment type="function">
    <text evidence="5 6">Removes the phosphate from trehalose 6-phosphate to produce free trehalose.</text>
</comment>
<dbReference type="InterPro" id="IPR003337">
    <property type="entry name" value="Trehalose_PPase"/>
</dbReference>
<dbReference type="NCBIfam" id="TIGR01484">
    <property type="entry name" value="HAD-SF-IIB"/>
    <property type="match status" value="1"/>
</dbReference>
<dbReference type="Gene3D" id="3.40.50.1000">
    <property type="entry name" value="HAD superfamily/HAD-like"/>
    <property type="match status" value="1"/>
</dbReference>
<reference evidence="7" key="1">
    <citation type="submission" date="2023-05" db="EMBL/GenBank/DDBJ databases">
        <title>Metabolic capabilities are highly conserved among human nasal-associated Corynebacterium species in pangenomic analyses.</title>
        <authorList>
            <person name="Tran T.H."/>
            <person name="Roberts A.Q."/>
            <person name="Escapa I.F."/>
            <person name="Gao W."/>
            <person name="Conlan S."/>
            <person name="Kong H."/>
            <person name="Segre J.A."/>
            <person name="Kelly M.S."/>
            <person name="Lemon K.P."/>
        </authorList>
    </citation>
    <scope>NUCLEOTIDE SEQUENCE</scope>
    <source>
        <strain evidence="7">KPL2654</strain>
    </source>
</reference>
<proteinExistence type="inferred from homology"/>
<comment type="caution">
    <text evidence="7">The sequence shown here is derived from an EMBL/GenBank/DDBJ whole genome shotgun (WGS) entry which is preliminary data.</text>
</comment>
<dbReference type="EMBL" id="JASNVP010000001">
    <property type="protein sequence ID" value="MDK4325197.1"/>
    <property type="molecule type" value="Genomic_DNA"/>
</dbReference>
<dbReference type="GO" id="GO:0005992">
    <property type="term" value="P:trehalose biosynthetic process"/>
    <property type="evidence" value="ECO:0007669"/>
    <property type="project" value="InterPro"/>
</dbReference>
<dbReference type="InterPro" id="IPR036412">
    <property type="entry name" value="HAD-like_sf"/>
</dbReference>
<dbReference type="PANTHER" id="PTHR43768">
    <property type="entry name" value="TREHALOSE 6-PHOSPHATE PHOSPHATASE"/>
    <property type="match status" value="1"/>
</dbReference>
<comment type="catalytic activity">
    <reaction evidence="1 6">
        <text>alpha,alpha-trehalose 6-phosphate + H2O = alpha,alpha-trehalose + phosphate</text>
        <dbReference type="Rhea" id="RHEA:23420"/>
        <dbReference type="ChEBI" id="CHEBI:15377"/>
        <dbReference type="ChEBI" id="CHEBI:16551"/>
        <dbReference type="ChEBI" id="CHEBI:43474"/>
        <dbReference type="ChEBI" id="CHEBI:58429"/>
        <dbReference type="EC" id="3.1.3.12"/>
    </reaction>
</comment>
<dbReference type="GO" id="GO:0004805">
    <property type="term" value="F:trehalose-phosphatase activity"/>
    <property type="evidence" value="ECO:0007669"/>
    <property type="project" value="UniProtKB-EC"/>
</dbReference>
<dbReference type="InterPro" id="IPR023214">
    <property type="entry name" value="HAD_sf"/>
</dbReference>
<dbReference type="InterPro" id="IPR006379">
    <property type="entry name" value="HAD-SF_hydro_IIB"/>
</dbReference>
<dbReference type="Gene3D" id="3.30.70.1020">
    <property type="entry name" value="Trehalose-6-phosphate phosphatase related protein, domain 2"/>
    <property type="match status" value="1"/>
</dbReference>
<dbReference type="PANTHER" id="PTHR43768:SF3">
    <property type="entry name" value="TREHALOSE 6-PHOSPHATE PHOSPHATASE"/>
    <property type="match status" value="1"/>
</dbReference>
<keyword evidence="6" id="KW-0479">Metal-binding</keyword>
<comment type="cofactor">
    <cofactor evidence="6">
        <name>Mg(2+)</name>
        <dbReference type="ChEBI" id="CHEBI:18420"/>
    </cofactor>
</comment>
<dbReference type="InterPro" id="IPR044651">
    <property type="entry name" value="OTSB-like"/>
</dbReference>
<gene>
    <name evidence="7" type="primary">otsB</name>
    <name evidence="7" type="ORF">QPX54_01515</name>
</gene>
<comment type="pathway">
    <text evidence="2 6">Glycan biosynthesis; trehalose biosynthesis.</text>
</comment>
<dbReference type="RefSeq" id="WP_284589435.1">
    <property type="nucleotide sequence ID" value="NZ_CP100364.1"/>
</dbReference>
<protein>
    <recommendedName>
        <fullName evidence="6">Trehalose 6-phosphate phosphatase</fullName>
        <ecNumber evidence="6">3.1.3.12</ecNumber>
    </recommendedName>
</protein>
<dbReference type="Pfam" id="PF02358">
    <property type="entry name" value="Trehalose_PPase"/>
    <property type="match status" value="1"/>
</dbReference>
<name>A0AAP4BRU3_9CORY</name>
<evidence type="ECO:0000256" key="2">
    <source>
        <dbReference type="ARBA" id="ARBA00005199"/>
    </source>
</evidence>
<keyword evidence="6" id="KW-0460">Magnesium</keyword>